<dbReference type="GO" id="GO:0030144">
    <property type="term" value="F:alpha-1,6-mannosylglycoprotein 6-beta-N-acetylglucosaminyltransferase activity"/>
    <property type="evidence" value="ECO:0007669"/>
    <property type="project" value="UniProtKB-EC"/>
</dbReference>
<evidence type="ECO:0000256" key="2">
    <source>
        <dbReference type="ARBA" id="ARBA00004613"/>
    </source>
</evidence>
<evidence type="ECO:0000256" key="1">
    <source>
        <dbReference type="ARBA" id="ARBA00004323"/>
    </source>
</evidence>
<dbReference type="UniPathway" id="UPA00378"/>
<evidence type="ECO:0000256" key="7">
    <source>
        <dbReference type="ARBA" id="ARBA00022676"/>
    </source>
</evidence>
<keyword evidence="10" id="KW-0735">Signal-anchor</keyword>
<keyword evidence="8" id="KW-0808">Transferase</keyword>
<keyword evidence="9 17" id="KW-0812">Transmembrane</keyword>
<evidence type="ECO:0000313" key="20">
    <source>
        <dbReference type="Proteomes" id="UP000694845"/>
    </source>
</evidence>
<dbReference type="AlphaFoldDB" id="A0A8B7ZWN8"/>
<evidence type="ECO:0000256" key="8">
    <source>
        <dbReference type="ARBA" id="ARBA00022679"/>
    </source>
</evidence>
<dbReference type="Proteomes" id="UP000694845">
    <property type="component" value="Unplaced"/>
</dbReference>
<evidence type="ECO:0000313" key="21">
    <source>
        <dbReference type="RefSeq" id="XP_022109507.1"/>
    </source>
</evidence>
<keyword evidence="11 17" id="KW-1133">Transmembrane helix</keyword>
<dbReference type="Pfam" id="PF15027">
    <property type="entry name" value="MGT5A_N"/>
    <property type="match status" value="1"/>
</dbReference>
<evidence type="ECO:0000256" key="10">
    <source>
        <dbReference type="ARBA" id="ARBA00022968"/>
    </source>
</evidence>
<dbReference type="KEGG" id="aplc:110989436"/>
<sequence>MLGRKCCRLITSSRIGIFLLFLMLTWVYAFMNYTLYRAQPGVRESDRLRQKILEDSELYVKALANEEREGLNAQNSGVVYDLKRTLAVLLENILQRLGTVEQKVDIIYTNGSQLFRNLTGFAAAEQKHAARSEAEEHQDGIYTNKRNKGGRKEPLDYAEEEEDERPVLAKDLIMQPEMKCSYLRDELRGYPDCERKIAWMREMWSSDPCYSKYGVDGSECSFLIYLSEVESWCPILKWRPQSPRPLLTGSNRPKATLRKDKEGLMAILDRANAVKLEWVKQRIDRMWNDKWIPAMEALQTKQNLTNREEKKHQILVHMGLLTKESGFKIAENAFSGGPLGELVQWSDILASLYILGHNLEVSVMYSSLKSFLKGKGVISQSCPIGGERPFDLVYIDIVGLKQFKKAAGPLWKQLNCMLRVIDSFGTEPAYNIRSYSKRTGRKTDWGGWELLPKQFFTMFPHTPDNSFMGFVVESNRYETAVPGTRDNKALVYGKMSYMWKFPGLENKGSSEDANAMKFLDIIHRKFEIHATVHIDQNKTDEVGAVPPYVHNHGILSGRDLQHLLLQTKLFVGLGFPYEGPAPLEAIANGCIFLNPSFDPPKSKANTKFFKNKPTDRELTSQHPYAELYIGKPHVQTIDIQNYTALQAVVDEISQSAAPPPYLPYEFQCEGMLQRLSIYIEKQDFCSRPKSWPPKSAMHVKVSDINESCNKRCMRDDLICEPAWFHLLNYRDVLEKNFRSSCSSLESMEEVFVPAVNPVRSSCKLQGRPLLYSCASQDRDLRRICPCRTYIRGQVALCKECIL</sequence>
<evidence type="ECO:0000259" key="18">
    <source>
        <dbReference type="Pfam" id="PF15024"/>
    </source>
</evidence>
<evidence type="ECO:0000256" key="17">
    <source>
        <dbReference type="SAM" id="Phobius"/>
    </source>
</evidence>
<feature type="domain" description="Glycosyltransferase family 18 catalytic" evidence="18">
    <location>
        <begin position="209"/>
        <end position="786"/>
    </location>
</feature>
<dbReference type="InterPro" id="IPR027833">
    <property type="entry name" value="MGT5A-like_N"/>
</dbReference>
<proteinExistence type="inferred from homology"/>
<reference evidence="21" key="1">
    <citation type="submission" date="2025-08" db="UniProtKB">
        <authorList>
            <consortium name="RefSeq"/>
        </authorList>
    </citation>
    <scope>IDENTIFICATION</scope>
</reference>
<comment type="catalytic activity">
    <reaction evidence="15">
        <text>N(4)-{beta-D-GlcNAc-(1-&gt;2)-[beta-D-GlcNAc-(1-&gt;4)]-alpha-D-Man-(1-&gt;3)-[beta-D-GlcNAc-(1-&gt;2)-alpha-D-Man-(1-&gt;6)]-beta-D-Man-(1-&gt;4)-beta-D-GlcNAc-(1-&gt;4)-beta-D-GlcNAc}-L-asparaginyl-[protein] + UDP-N-acetyl-alpha-D-glucosamine = N(4)-{beta-D-GlcNAc-(1-&gt;2)-[beta-D-GlcNAc-(1-&gt;4)]-alpha-D-Man-(1-&gt;3)-[beta-D-GlcNAc-(1-&gt;2)-[beta-D-GlcNAc-(1-&gt;6)]-alpha-D-Man-(1-&gt;6)]-beta-D-Man-(1-&gt;4)-beta-D-GlcNAc-(1-&gt;4)-beta-D-GlcNAc}-L-asparaginyl-[protein] + UDP + H(+)</text>
        <dbReference type="Rhea" id="RHEA:16921"/>
        <dbReference type="Rhea" id="RHEA-COMP:14374"/>
        <dbReference type="Rhea" id="RHEA-COMP:14377"/>
        <dbReference type="ChEBI" id="CHEBI:15378"/>
        <dbReference type="ChEBI" id="CHEBI:57705"/>
        <dbReference type="ChEBI" id="CHEBI:58223"/>
        <dbReference type="ChEBI" id="CHEBI:139507"/>
        <dbReference type="ChEBI" id="CHEBI:139510"/>
        <dbReference type="EC" id="2.4.1.155"/>
    </reaction>
</comment>
<comment type="similarity">
    <text evidence="4">Belongs to the glycosyltransferase 18 family.</text>
</comment>
<accession>A0A8B7ZWN8</accession>
<evidence type="ECO:0000256" key="13">
    <source>
        <dbReference type="ARBA" id="ARBA00023136"/>
    </source>
</evidence>
<comment type="pathway">
    <text evidence="3">Protein modification; protein glycosylation.</text>
</comment>
<dbReference type="GO" id="GO:0005576">
    <property type="term" value="C:extracellular region"/>
    <property type="evidence" value="ECO:0007669"/>
    <property type="project" value="UniProtKB-SubCell"/>
</dbReference>
<evidence type="ECO:0000256" key="6">
    <source>
        <dbReference type="ARBA" id="ARBA00022525"/>
    </source>
</evidence>
<evidence type="ECO:0000256" key="9">
    <source>
        <dbReference type="ARBA" id="ARBA00022692"/>
    </source>
</evidence>
<keyword evidence="14" id="KW-0325">Glycoprotein</keyword>
<evidence type="ECO:0000256" key="16">
    <source>
        <dbReference type="SAM" id="MobiDB-lite"/>
    </source>
</evidence>
<dbReference type="PANTHER" id="PTHR15075">
    <property type="entry name" value="ALPHA-MANNOSIDE BETA-1,6-N-ACETYLGLUCOSAMINYLTRANSFERASE"/>
    <property type="match status" value="1"/>
</dbReference>
<dbReference type="GeneID" id="110989436"/>
<dbReference type="InterPro" id="IPR052105">
    <property type="entry name" value="MGAT5_Glycosyltransferase"/>
</dbReference>
<keyword evidence="6" id="KW-0964">Secreted</keyword>
<dbReference type="GO" id="GO:0000139">
    <property type="term" value="C:Golgi membrane"/>
    <property type="evidence" value="ECO:0007669"/>
    <property type="project" value="UniProtKB-SubCell"/>
</dbReference>
<gene>
    <name evidence="21" type="primary">LOC110989436</name>
</gene>
<dbReference type="PANTHER" id="PTHR15075:SF2">
    <property type="entry name" value="ALPHA-1,6-MANNOSYLGLYCOPROTEIN 6-BETA-N-ACETYLGLUCOSAMINYLTRANSFERASE"/>
    <property type="match status" value="1"/>
</dbReference>
<feature type="region of interest" description="Disordered" evidence="16">
    <location>
        <begin position="130"/>
        <end position="162"/>
    </location>
</feature>
<dbReference type="Pfam" id="PF15024">
    <property type="entry name" value="Glyco_transf_18"/>
    <property type="match status" value="1"/>
</dbReference>
<keyword evidence="20" id="KW-1185">Reference proteome</keyword>
<dbReference type="GO" id="GO:0006487">
    <property type="term" value="P:protein N-linked glycosylation"/>
    <property type="evidence" value="ECO:0007669"/>
    <property type="project" value="TreeGrafter"/>
</dbReference>
<keyword evidence="13 17" id="KW-0472">Membrane</keyword>
<evidence type="ECO:0000256" key="5">
    <source>
        <dbReference type="ARBA" id="ARBA00012671"/>
    </source>
</evidence>
<feature type="transmembrane region" description="Helical" evidence="17">
    <location>
        <begin position="12"/>
        <end position="31"/>
    </location>
</feature>
<evidence type="ECO:0000256" key="11">
    <source>
        <dbReference type="ARBA" id="ARBA00022989"/>
    </source>
</evidence>
<feature type="domain" description="MGT5A-like N-terminal" evidence="19">
    <location>
        <begin position="10"/>
        <end position="120"/>
    </location>
</feature>
<feature type="compositionally biased region" description="Basic and acidic residues" evidence="16">
    <location>
        <begin position="130"/>
        <end position="139"/>
    </location>
</feature>
<evidence type="ECO:0000259" key="19">
    <source>
        <dbReference type="Pfam" id="PF15027"/>
    </source>
</evidence>
<evidence type="ECO:0000256" key="12">
    <source>
        <dbReference type="ARBA" id="ARBA00023034"/>
    </source>
</evidence>
<dbReference type="EC" id="2.4.1.155" evidence="5"/>
<evidence type="ECO:0000256" key="3">
    <source>
        <dbReference type="ARBA" id="ARBA00004922"/>
    </source>
</evidence>
<evidence type="ECO:0000256" key="14">
    <source>
        <dbReference type="ARBA" id="ARBA00023180"/>
    </source>
</evidence>
<dbReference type="InterPro" id="IPR026116">
    <property type="entry name" value="GT18_cat"/>
</dbReference>
<evidence type="ECO:0000256" key="4">
    <source>
        <dbReference type="ARBA" id="ARBA00007477"/>
    </source>
</evidence>
<protein>
    <recommendedName>
        <fullName evidence="5">alpha-1,6-mannosyl-glycoprotein 6-beta-N-acetylglucosaminyltransferase</fullName>
        <ecNumber evidence="5">2.4.1.155</ecNumber>
    </recommendedName>
</protein>
<organism evidence="20 21">
    <name type="scientific">Acanthaster planci</name>
    <name type="common">Crown-of-thorns starfish</name>
    <dbReference type="NCBI Taxonomy" id="133434"/>
    <lineage>
        <taxon>Eukaryota</taxon>
        <taxon>Metazoa</taxon>
        <taxon>Echinodermata</taxon>
        <taxon>Eleutherozoa</taxon>
        <taxon>Asterozoa</taxon>
        <taxon>Asteroidea</taxon>
        <taxon>Valvatacea</taxon>
        <taxon>Valvatida</taxon>
        <taxon>Acanthasteridae</taxon>
        <taxon>Acanthaster</taxon>
    </lineage>
</organism>
<comment type="subcellular location">
    <subcellularLocation>
        <location evidence="1">Golgi apparatus membrane</location>
        <topology evidence="1">Single-pass type II membrane protein</topology>
    </subcellularLocation>
    <subcellularLocation>
        <location evidence="2">Secreted</location>
    </subcellularLocation>
</comment>
<dbReference type="OrthoDB" id="2113294at2759"/>
<name>A0A8B7ZWN8_ACAPL</name>
<keyword evidence="7" id="KW-0328">Glycosyltransferase</keyword>
<keyword evidence="12" id="KW-0333">Golgi apparatus</keyword>
<dbReference type="CTD" id="4249"/>
<evidence type="ECO:0000256" key="15">
    <source>
        <dbReference type="ARBA" id="ARBA00048243"/>
    </source>
</evidence>
<dbReference type="RefSeq" id="XP_022109507.1">
    <property type="nucleotide sequence ID" value="XM_022253815.1"/>
</dbReference>